<feature type="domain" description="RecX second three-helical" evidence="6">
    <location>
        <begin position="112"/>
        <end position="150"/>
    </location>
</feature>
<comment type="function">
    <text evidence="5">Modulates RecA activity.</text>
</comment>
<dbReference type="Pfam" id="PF21981">
    <property type="entry name" value="RecX_HTH3"/>
    <property type="match status" value="1"/>
</dbReference>
<dbReference type="STRING" id="748449.Halha_1605"/>
<keyword evidence="10" id="KW-1185">Reference proteome</keyword>
<dbReference type="InterPro" id="IPR036388">
    <property type="entry name" value="WH-like_DNA-bd_sf"/>
</dbReference>
<organism evidence="9 10">
    <name type="scientific">Halobacteroides halobius (strain ATCC 35273 / DSM 5150 / MD-1)</name>
    <dbReference type="NCBI Taxonomy" id="748449"/>
    <lineage>
        <taxon>Bacteria</taxon>
        <taxon>Bacillati</taxon>
        <taxon>Bacillota</taxon>
        <taxon>Clostridia</taxon>
        <taxon>Halanaerobiales</taxon>
        <taxon>Halobacteroidaceae</taxon>
        <taxon>Halobacteroides</taxon>
    </lineage>
</organism>
<evidence type="ECO:0000313" key="10">
    <source>
        <dbReference type="Proteomes" id="UP000010880"/>
    </source>
</evidence>
<evidence type="ECO:0000259" key="7">
    <source>
        <dbReference type="Pfam" id="PF21981"/>
    </source>
</evidence>
<comment type="subcellular location">
    <subcellularLocation>
        <location evidence="1 5">Cytoplasm</location>
    </subcellularLocation>
</comment>
<evidence type="ECO:0000256" key="3">
    <source>
        <dbReference type="ARBA" id="ARBA00018111"/>
    </source>
</evidence>
<dbReference type="InterPro" id="IPR053924">
    <property type="entry name" value="RecX_HTH_2nd"/>
</dbReference>
<evidence type="ECO:0000259" key="6">
    <source>
        <dbReference type="Pfam" id="PF02631"/>
    </source>
</evidence>
<dbReference type="eggNOG" id="COG2137">
    <property type="taxonomic scope" value="Bacteria"/>
</dbReference>
<evidence type="ECO:0000256" key="2">
    <source>
        <dbReference type="ARBA" id="ARBA00009695"/>
    </source>
</evidence>
<keyword evidence="4 5" id="KW-0963">Cytoplasm</keyword>
<dbReference type="Gene3D" id="1.10.10.10">
    <property type="entry name" value="Winged helix-like DNA-binding domain superfamily/Winged helix DNA-binding domain"/>
    <property type="match status" value="3"/>
</dbReference>
<dbReference type="GO" id="GO:0005737">
    <property type="term" value="C:cytoplasm"/>
    <property type="evidence" value="ECO:0007669"/>
    <property type="project" value="UniProtKB-SubCell"/>
</dbReference>
<dbReference type="HOGENOM" id="CLU_066607_4_1_9"/>
<sequence length="213" mass="25076">MTKQEGTITKIKKQKNNQQRCSIFVDGQFLLGIDAKLVYEYKLSKGQKLTEELLEQLLVEEELGKAKQAAFKLLSYRQRSRQELKNRLAKKGFNGQVINRVIKILDRLDYIDDREFAGSWIRDRITRGFGPYKVRRQLQEKGISKEIIEEEIDKEYNFELEYQLAFKLANKKKARYCSLSTWEKKGKLKQVLKRKGFSFQVIDLVLEDLVGED</sequence>
<dbReference type="GO" id="GO:0006282">
    <property type="term" value="P:regulation of DNA repair"/>
    <property type="evidence" value="ECO:0007669"/>
    <property type="project" value="UniProtKB-UniRule"/>
</dbReference>
<evidence type="ECO:0000313" key="9">
    <source>
        <dbReference type="EMBL" id="AGB41543.1"/>
    </source>
</evidence>
<proteinExistence type="inferred from homology"/>
<feature type="domain" description="RecX first three-helical" evidence="8">
    <location>
        <begin position="66"/>
        <end position="103"/>
    </location>
</feature>
<evidence type="ECO:0000256" key="5">
    <source>
        <dbReference type="HAMAP-Rule" id="MF_01114"/>
    </source>
</evidence>
<dbReference type="RefSeq" id="WP_015327260.1">
    <property type="nucleotide sequence ID" value="NC_019978.1"/>
</dbReference>
<dbReference type="PANTHER" id="PTHR33602">
    <property type="entry name" value="REGULATORY PROTEIN RECX FAMILY PROTEIN"/>
    <property type="match status" value="1"/>
</dbReference>
<gene>
    <name evidence="5" type="primary">recX</name>
    <name evidence="9" type="ordered locus">Halha_1605</name>
</gene>
<feature type="domain" description="RecX third three-helical" evidence="7">
    <location>
        <begin position="161"/>
        <end position="206"/>
    </location>
</feature>
<dbReference type="PANTHER" id="PTHR33602:SF1">
    <property type="entry name" value="REGULATORY PROTEIN RECX FAMILY PROTEIN"/>
    <property type="match status" value="1"/>
</dbReference>
<name>L0KBS6_HALHC</name>
<evidence type="ECO:0000259" key="8">
    <source>
        <dbReference type="Pfam" id="PF21982"/>
    </source>
</evidence>
<dbReference type="InterPro" id="IPR053925">
    <property type="entry name" value="RecX_HTH_3rd"/>
</dbReference>
<dbReference type="InterPro" id="IPR053926">
    <property type="entry name" value="RecX_HTH_1st"/>
</dbReference>
<dbReference type="OrthoDB" id="5421057at2"/>
<dbReference type="Proteomes" id="UP000010880">
    <property type="component" value="Chromosome"/>
</dbReference>
<dbReference type="InterPro" id="IPR003783">
    <property type="entry name" value="Regulatory_RecX"/>
</dbReference>
<dbReference type="Pfam" id="PF21982">
    <property type="entry name" value="RecX_HTH1"/>
    <property type="match status" value="1"/>
</dbReference>
<evidence type="ECO:0000256" key="1">
    <source>
        <dbReference type="ARBA" id="ARBA00004496"/>
    </source>
</evidence>
<protein>
    <recommendedName>
        <fullName evidence="3 5">Regulatory protein RecX</fullName>
    </recommendedName>
</protein>
<dbReference type="Pfam" id="PF02631">
    <property type="entry name" value="RecX_HTH2"/>
    <property type="match status" value="1"/>
</dbReference>
<dbReference type="HAMAP" id="MF_01114">
    <property type="entry name" value="RecX"/>
    <property type="match status" value="1"/>
</dbReference>
<dbReference type="EMBL" id="CP003359">
    <property type="protein sequence ID" value="AGB41543.1"/>
    <property type="molecule type" value="Genomic_DNA"/>
</dbReference>
<reference evidence="10" key="1">
    <citation type="submission" date="2012-02" db="EMBL/GenBank/DDBJ databases">
        <title>The complete genome of Halobacteroides halobius DSM 5150.</title>
        <authorList>
            <person name="Lucas S."/>
            <person name="Copeland A."/>
            <person name="Lapidus A."/>
            <person name="Glavina del Rio T."/>
            <person name="Dalin E."/>
            <person name="Tice H."/>
            <person name="Bruce D."/>
            <person name="Goodwin L."/>
            <person name="Pitluck S."/>
            <person name="Peters L."/>
            <person name="Mikhailova N."/>
            <person name="Gu W."/>
            <person name="Kyrpides N."/>
            <person name="Mavromatis K."/>
            <person name="Ivanova N."/>
            <person name="Brettin T."/>
            <person name="Detter J.C."/>
            <person name="Han C."/>
            <person name="Larimer F."/>
            <person name="Land M."/>
            <person name="Hauser L."/>
            <person name="Markowitz V."/>
            <person name="Cheng J.-F."/>
            <person name="Hugenholtz P."/>
            <person name="Woyke T."/>
            <person name="Wu D."/>
            <person name="Tindall B."/>
            <person name="Pomrenke H."/>
            <person name="Brambilla E."/>
            <person name="Klenk H.-P."/>
            <person name="Eisen J.A."/>
        </authorList>
    </citation>
    <scope>NUCLEOTIDE SEQUENCE [LARGE SCALE GENOMIC DNA]</scope>
    <source>
        <strain evidence="10">ATCC 35273 / DSM 5150 / MD-1</strain>
    </source>
</reference>
<evidence type="ECO:0000256" key="4">
    <source>
        <dbReference type="ARBA" id="ARBA00022490"/>
    </source>
</evidence>
<accession>L0KBS6</accession>
<dbReference type="AlphaFoldDB" id="L0KBS6"/>
<comment type="similarity">
    <text evidence="2 5">Belongs to the RecX family.</text>
</comment>
<dbReference type="KEGG" id="hhl:Halha_1605"/>